<dbReference type="Proteomes" id="UP000188184">
    <property type="component" value="Plasmid unnamed1"/>
</dbReference>
<keyword evidence="1" id="KW-0614">Plasmid</keyword>
<proteinExistence type="predicted"/>
<dbReference type="KEGG" id="pmar:B0X71_19505"/>
<dbReference type="RefSeq" id="WP_077591220.1">
    <property type="nucleotide sequence ID" value="NZ_CP019641.1"/>
</dbReference>
<keyword evidence="2" id="KW-1185">Reference proteome</keyword>
<evidence type="ECO:0000313" key="2">
    <source>
        <dbReference type="Proteomes" id="UP000188184"/>
    </source>
</evidence>
<geneLocation type="plasmid" evidence="1 2">
    <name>unnamed1</name>
</geneLocation>
<protein>
    <submittedName>
        <fullName evidence="1">Uncharacterized protein</fullName>
    </submittedName>
</protein>
<accession>A0A1Q2L4I7</accession>
<name>A0A1Q2L4I7_9BACL</name>
<organism evidence="1 2">
    <name type="scientific">Planococcus lenghuensis</name>
    <dbReference type="NCBI Taxonomy" id="2213202"/>
    <lineage>
        <taxon>Bacteria</taxon>
        <taxon>Bacillati</taxon>
        <taxon>Bacillota</taxon>
        <taxon>Bacilli</taxon>
        <taxon>Bacillales</taxon>
        <taxon>Caryophanaceae</taxon>
        <taxon>Planococcus</taxon>
    </lineage>
</organism>
<dbReference type="EMBL" id="CP019641">
    <property type="protein sequence ID" value="AQQ55360.1"/>
    <property type="molecule type" value="Genomic_DNA"/>
</dbReference>
<gene>
    <name evidence="1" type="ORF">B0X71_19505</name>
</gene>
<dbReference type="OrthoDB" id="2822330at2"/>
<sequence>MNGMEQFECFLLDGHYGRMKATAAFLDAAKAELRQLLEGQPERRIEYSDLGMVAKFVPKPVSQVNQQQLIEDLSDYFWTTELHPLIQLDPKKLSDSQKEELAGFLLPATYYAKPSLNKKGKAYVQIPDILFGGQSEEELVAEIRNVTFQKEGYSKRYEEIKEALLNDLSLRREKKIKRDWCSFSYVEHKPAYDMERLLAELPFDFIIEHGKVQMTELKEWIGRGRLSKSVLKANQELVDLQLSFVVMSLESERKMLSGMEYRRNQLRIAQ</sequence>
<evidence type="ECO:0000313" key="1">
    <source>
        <dbReference type="EMBL" id="AQQ55360.1"/>
    </source>
</evidence>
<dbReference type="AlphaFoldDB" id="A0A1Q2L4I7"/>
<reference evidence="1 2" key="1">
    <citation type="submission" date="2017-02" db="EMBL/GenBank/DDBJ databases">
        <title>The complete genomic sequence of a novel cold adapted crude oil-degrading bacterium Planococcus qaidamina Y42.</title>
        <authorList>
            <person name="Yang R."/>
        </authorList>
    </citation>
    <scope>NUCLEOTIDE SEQUENCE [LARGE SCALE GENOMIC DNA]</scope>
    <source>
        <strain evidence="1 2">Y42</strain>
        <plasmid evidence="1 2">unnamed1</plasmid>
    </source>
</reference>